<evidence type="ECO:0000256" key="1">
    <source>
        <dbReference type="SAM" id="Phobius"/>
    </source>
</evidence>
<sequence>MTITESRPTDAVTTPRARAPLGAAKSAFVAAFLALVLIAIGALGVRDAAVAAGWLRGEPLIPKAFDAISEFGPQPWMVPAGVALALSGIVLAAVSLLPRRPTAVAVQAGTAVYVGHGDVARVASAAALDVPGVLTATSTASARKVVVRCRATGHGDDVRALVNEAVSDALEPLRHTPRIAVRIRQEDRS</sequence>
<keyword evidence="1" id="KW-0472">Membrane</keyword>
<gene>
    <name evidence="3" type="ORF">NM203_05920</name>
</gene>
<evidence type="ECO:0000313" key="4">
    <source>
        <dbReference type="Proteomes" id="UP001651690"/>
    </source>
</evidence>
<feature type="transmembrane region" description="Helical" evidence="1">
    <location>
        <begin position="26"/>
        <end position="45"/>
    </location>
</feature>
<dbReference type="Pfam" id="PF19803">
    <property type="entry name" value="DUF6286"/>
    <property type="match status" value="1"/>
</dbReference>
<dbReference type="RefSeq" id="WP_255058784.1">
    <property type="nucleotide sequence ID" value="NZ_JANDBD010000002.1"/>
</dbReference>
<dbReference type="EMBL" id="JANDBD010000002">
    <property type="protein sequence ID" value="MCP9271716.1"/>
    <property type="molecule type" value="Genomic_DNA"/>
</dbReference>
<protein>
    <submittedName>
        <fullName evidence="3">DUF6286 domain-containing protein</fullName>
    </submittedName>
</protein>
<keyword evidence="4" id="KW-1185">Reference proteome</keyword>
<dbReference type="Proteomes" id="UP001651690">
    <property type="component" value="Unassembled WGS sequence"/>
</dbReference>
<dbReference type="InterPro" id="IPR046253">
    <property type="entry name" value="DUF6286"/>
</dbReference>
<feature type="domain" description="DUF6286" evidence="2">
    <location>
        <begin position="88"/>
        <end position="184"/>
    </location>
</feature>
<evidence type="ECO:0000259" key="2">
    <source>
        <dbReference type="Pfam" id="PF19803"/>
    </source>
</evidence>
<keyword evidence="1" id="KW-0812">Transmembrane</keyword>
<reference evidence="3 4" key="1">
    <citation type="submission" date="2022-06" db="EMBL/GenBank/DDBJ databases">
        <title>Mycolicibacterium sp. CAU 1645 isolated from seawater.</title>
        <authorList>
            <person name="Kim W."/>
        </authorList>
    </citation>
    <scope>NUCLEOTIDE SEQUENCE [LARGE SCALE GENOMIC DNA]</scope>
    <source>
        <strain evidence="3 4">CAU 1645</strain>
    </source>
</reference>
<keyword evidence="1" id="KW-1133">Transmembrane helix</keyword>
<name>A0ABT1LXV6_9MYCO</name>
<feature type="transmembrane region" description="Helical" evidence="1">
    <location>
        <begin position="76"/>
        <end position="97"/>
    </location>
</feature>
<evidence type="ECO:0000313" key="3">
    <source>
        <dbReference type="EMBL" id="MCP9271716.1"/>
    </source>
</evidence>
<organism evidence="3 4">
    <name type="scientific">Mycolicibacterium arenosum</name>
    <dbReference type="NCBI Taxonomy" id="2952157"/>
    <lineage>
        <taxon>Bacteria</taxon>
        <taxon>Bacillati</taxon>
        <taxon>Actinomycetota</taxon>
        <taxon>Actinomycetes</taxon>
        <taxon>Mycobacteriales</taxon>
        <taxon>Mycobacteriaceae</taxon>
        <taxon>Mycolicibacterium</taxon>
    </lineage>
</organism>
<proteinExistence type="predicted"/>
<accession>A0ABT1LXV6</accession>
<comment type="caution">
    <text evidence="3">The sequence shown here is derived from an EMBL/GenBank/DDBJ whole genome shotgun (WGS) entry which is preliminary data.</text>
</comment>